<evidence type="ECO:0000259" key="2">
    <source>
        <dbReference type="PROSITE" id="PS50158"/>
    </source>
</evidence>
<dbReference type="SUPFAM" id="SSF57756">
    <property type="entry name" value="Retrovirus zinc finger-like domains"/>
    <property type="match status" value="1"/>
</dbReference>
<keyword evidence="1" id="KW-0863">Zinc-finger</keyword>
<dbReference type="OrthoDB" id="3863715at2759"/>
<dbReference type="Pfam" id="PF00098">
    <property type="entry name" value="zf-CCHC"/>
    <property type="match status" value="1"/>
</dbReference>
<dbReference type="AlphaFoldDB" id="U6LG75"/>
<dbReference type="GO" id="GO:0003676">
    <property type="term" value="F:nucleic acid binding"/>
    <property type="evidence" value="ECO:0007669"/>
    <property type="project" value="InterPro"/>
</dbReference>
<dbReference type="Proteomes" id="UP000030750">
    <property type="component" value="Unassembled WGS sequence"/>
</dbReference>
<dbReference type="VEuPathDB" id="ToxoDB:EBH_0019630"/>
<dbReference type="PROSITE" id="PS50158">
    <property type="entry name" value="ZF_CCHC"/>
    <property type="match status" value="1"/>
</dbReference>
<keyword evidence="1" id="KW-0479">Metal-binding</keyword>
<evidence type="ECO:0000313" key="4">
    <source>
        <dbReference type="Proteomes" id="UP000030750"/>
    </source>
</evidence>
<evidence type="ECO:0000256" key="1">
    <source>
        <dbReference type="PROSITE-ProRule" id="PRU00047"/>
    </source>
</evidence>
<feature type="domain" description="CCHC-type" evidence="2">
    <location>
        <begin position="126"/>
        <end position="140"/>
    </location>
</feature>
<dbReference type="InterPro" id="IPR036875">
    <property type="entry name" value="Znf_CCHC_sf"/>
</dbReference>
<organism evidence="3 4">
    <name type="scientific">Eimeria brunetti</name>
    <dbReference type="NCBI Taxonomy" id="51314"/>
    <lineage>
        <taxon>Eukaryota</taxon>
        <taxon>Sar</taxon>
        <taxon>Alveolata</taxon>
        <taxon>Apicomplexa</taxon>
        <taxon>Conoidasida</taxon>
        <taxon>Coccidia</taxon>
        <taxon>Eucoccidiorida</taxon>
        <taxon>Eimeriorina</taxon>
        <taxon>Eimeriidae</taxon>
        <taxon>Eimeria</taxon>
    </lineage>
</organism>
<protein>
    <recommendedName>
        <fullName evidence="2">CCHC-type domain-containing protein</fullName>
    </recommendedName>
</protein>
<proteinExistence type="predicted"/>
<accession>U6LG75</accession>
<dbReference type="EMBL" id="HG711055">
    <property type="protein sequence ID" value="CDJ48243.1"/>
    <property type="molecule type" value="Genomic_DNA"/>
</dbReference>
<reference evidence="3" key="1">
    <citation type="submission" date="2013-10" db="EMBL/GenBank/DDBJ databases">
        <title>Genomic analysis of the causative agents of coccidiosis in chickens.</title>
        <authorList>
            <person name="Reid A.J."/>
            <person name="Blake D."/>
            <person name="Billington K."/>
            <person name="Browne H."/>
            <person name="Dunn M."/>
            <person name="Hung S."/>
            <person name="Kawahara F."/>
            <person name="Miranda-Saavedra D."/>
            <person name="Mourier T."/>
            <person name="Nagra H."/>
            <person name="Otto T.D."/>
            <person name="Rawlings N."/>
            <person name="Sanchez A."/>
            <person name="Sanders M."/>
            <person name="Subramaniam C."/>
            <person name="Tay Y."/>
            <person name="Dear P."/>
            <person name="Doerig C."/>
            <person name="Gruber A."/>
            <person name="Parkinson J."/>
            <person name="Shirley M."/>
            <person name="Wan K.L."/>
            <person name="Berriman M."/>
            <person name="Tomley F."/>
            <person name="Pain A."/>
        </authorList>
    </citation>
    <scope>NUCLEOTIDE SEQUENCE [LARGE SCALE GENOMIC DNA]</scope>
    <source>
        <strain evidence="3">Houghton</strain>
    </source>
</reference>
<name>U6LG75_9EIME</name>
<dbReference type="GO" id="GO:0008270">
    <property type="term" value="F:zinc ion binding"/>
    <property type="evidence" value="ECO:0007669"/>
    <property type="project" value="UniProtKB-KW"/>
</dbReference>
<sequence length="172" mass="19438">MKVIIAENVWQGDHNAYSARFGAIVAQGVPIAPDLLVGYYLANLTVEIYREITRGGTMRFADWQEAAVALATTASPWRDSCEERLRFQRDLEDAKCKWANSEQDPGLQRERANRGNRRKDTKESLCYECSGRGHMSRDCPLRNGVARRNGETCSRFGGLEHYARDCPTPARP</sequence>
<gene>
    <name evidence="3" type="ORF">EBH_0019630</name>
</gene>
<evidence type="ECO:0000313" key="3">
    <source>
        <dbReference type="EMBL" id="CDJ48243.1"/>
    </source>
</evidence>
<dbReference type="InterPro" id="IPR001878">
    <property type="entry name" value="Znf_CCHC"/>
</dbReference>
<keyword evidence="1" id="KW-0862">Zinc</keyword>
<reference evidence="3" key="2">
    <citation type="submission" date="2013-10" db="EMBL/GenBank/DDBJ databases">
        <authorList>
            <person name="Aslett M."/>
        </authorList>
    </citation>
    <scope>NUCLEOTIDE SEQUENCE [LARGE SCALE GENOMIC DNA]</scope>
    <source>
        <strain evidence="3">Houghton</strain>
    </source>
</reference>
<dbReference type="Gene3D" id="4.10.60.10">
    <property type="entry name" value="Zinc finger, CCHC-type"/>
    <property type="match status" value="1"/>
</dbReference>
<keyword evidence="4" id="KW-1185">Reference proteome</keyword>
<dbReference type="SMART" id="SM00343">
    <property type="entry name" value="ZnF_C2HC"/>
    <property type="match status" value="2"/>
</dbReference>